<dbReference type="Proteomes" id="UP000265614">
    <property type="component" value="Unassembled WGS sequence"/>
</dbReference>
<keyword evidence="5" id="KW-0326">Glycosidase</keyword>
<dbReference type="PANTHER" id="PTHR22600:SF57">
    <property type="entry name" value="BETA-N-ACETYLHEXOSAMINIDASE"/>
    <property type="match status" value="1"/>
</dbReference>
<evidence type="ECO:0000259" key="8">
    <source>
        <dbReference type="Pfam" id="PF00728"/>
    </source>
</evidence>
<keyword evidence="4" id="KW-0378">Hydrolase</keyword>
<dbReference type="Pfam" id="PF00728">
    <property type="entry name" value="Glyco_hydro_20"/>
    <property type="match status" value="1"/>
</dbReference>
<evidence type="ECO:0000256" key="3">
    <source>
        <dbReference type="ARBA" id="ARBA00012663"/>
    </source>
</evidence>
<dbReference type="Gene3D" id="3.30.379.10">
    <property type="entry name" value="Chitobiase/beta-hexosaminidase domain 2-like"/>
    <property type="match status" value="1"/>
</dbReference>
<comment type="catalytic activity">
    <reaction evidence="1">
        <text>Hydrolysis of terminal non-reducing N-acetyl-D-hexosamine residues in N-acetyl-beta-D-hexosaminides.</text>
        <dbReference type="EC" id="3.2.1.52"/>
    </reaction>
</comment>
<dbReference type="OrthoDB" id="9763537at2"/>
<sequence length="559" mass="60639">MLVTLARRAALGALAAALAVAVLPAAGAGPARADVPDVPDLRDVPAAERLVPAPSSLRDLPGGPFRLDHATQVVVPGRPETLRVAQQLAQQLRRSTGLPLPVLRTSRVPEGALVLRLRGAKGLPGVEGPEGYRLDVRSSRVLLEATTPAGLSRGVQTLRQLLPPQVEAQERVGAGVDWAVDAVRVVDSPRFMYRGAMLDVARHFLTVEEVKRYVDEIALYKMNVLHLHLSDDQGWRIEIEGWPRLTRSGGTTEVGGTPGGWYSQEDYREIVRYAAERFVTVVPEIDTPGHTNAALASYARLNCDGVAPPVYTGIEVGFSSLCIRKELTYRFLDDVVGQLAELTPGPWIHVGGDEALSTSDEDYRYFVERVDRIVRSHGKRTMGWAEISAADVARGGVAQYWNPASGGAEGTRTATDAVAQGLDLVMSPASRAYVDQKYDPSTPLGLAWAGPTSVEQSYDWDPVTFVDGVRERDVLGVEAPMWTETLQDLDQVEFMAFPRLPGIAEKGWSAPGGTWEEYRVRLAAQSPRWEVLGIDAYCSPEVDWPACEGGVPGVPATTP</sequence>
<dbReference type="Gene3D" id="3.20.20.80">
    <property type="entry name" value="Glycosidases"/>
    <property type="match status" value="1"/>
</dbReference>
<dbReference type="AlphaFoldDB" id="A0A3A3YUR8"/>
<dbReference type="PROSITE" id="PS51318">
    <property type="entry name" value="TAT"/>
    <property type="match status" value="1"/>
</dbReference>
<name>A0A3A3YUR8_9ACTN</name>
<dbReference type="InterPro" id="IPR015882">
    <property type="entry name" value="HEX_bac_N"/>
</dbReference>
<dbReference type="InterPro" id="IPR029018">
    <property type="entry name" value="Hex-like_dom2"/>
</dbReference>
<evidence type="ECO:0000259" key="9">
    <source>
        <dbReference type="Pfam" id="PF02838"/>
    </source>
</evidence>
<comment type="similarity">
    <text evidence="2">Belongs to the glycosyl hydrolase 20 family.</text>
</comment>
<feature type="chain" id="PRO_5017373314" description="beta-N-acetylhexosaminidase" evidence="7">
    <location>
        <begin position="34"/>
        <end position="559"/>
    </location>
</feature>
<keyword evidence="7" id="KW-0732">Signal</keyword>
<dbReference type="GO" id="GO:0004563">
    <property type="term" value="F:beta-N-acetylhexosaminidase activity"/>
    <property type="evidence" value="ECO:0007669"/>
    <property type="project" value="UniProtKB-EC"/>
</dbReference>
<dbReference type="InterPro" id="IPR025705">
    <property type="entry name" value="Beta_hexosaminidase_sua/sub"/>
</dbReference>
<dbReference type="Pfam" id="PF02838">
    <property type="entry name" value="Glyco_hydro_20b"/>
    <property type="match status" value="1"/>
</dbReference>
<evidence type="ECO:0000256" key="5">
    <source>
        <dbReference type="ARBA" id="ARBA00023295"/>
    </source>
</evidence>
<dbReference type="SUPFAM" id="SSF51445">
    <property type="entry name" value="(Trans)glycosidases"/>
    <property type="match status" value="1"/>
</dbReference>
<feature type="active site" description="Proton donor" evidence="6">
    <location>
        <position position="354"/>
    </location>
</feature>
<dbReference type="InterPro" id="IPR015883">
    <property type="entry name" value="Glyco_hydro_20_cat"/>
</dbReference>
<keyword evidence="11" id="KW-1185">Reference proteome</keyword>
<dbReference type="GO" id="GO:0016020">
    <property type="term" value="C:membrane"/>
    <property type="evidence" value="ECO:0007669"/>
    <property type="project" value="TreeGrafter"/>
</dbReference>
<dbReference type="GO" id="GO:0030203">
    <property type="term" value="P:glycosaminoglycan metabolic process"/>
    <property type="evidence" value="ECO:0007669"/>
    <property type="project" value="TreeGrafter"/>
</dbReference>
<evidence type="ECO:0000256" key="2">
    <source>
        <dbReference type="ARBA" id="ARBA00006285"/>
    </source>
</evidence>
<feature type="signal peptide" evidence="7">
    <location>
        <begin position="1"/>
        <end position="33"/>
    </location>
</feature>
<dbReference type="EMBL" id="QZEZ01000005">
    <property type="protein sequence ID" value="RJK95261.1"/>
    <property type="molecule type" value="Genomic_DNA"/>
</dbReference>
<proteinExistence type="inferred from homology"/>
<organism evidence="10 11">
    <name type="scientific">Vallicoccus soli</name>
    <dbReference type="NCBI Taxonomy" id="2339232"/>
    <lineage>
        <taxon>Bacteria</taxon>
        <taxon>Bacillati</taxon>
        <taxon>Actinomycetota</taxon>
        <taxon>Actinomycetes</taxon>
        <taxon>Motilibacterales</taxon>
        <taxon>Vallicoccaceae</taxon>
        <taxon>Vallicoccus</taxon>
    </lineage>
</organism>
<dbReference type="PANTHER" id="PTHR22600">
    <property type="entry name" value="BETA-HEXOSAMINIDASE"/>
    <property type="match status" value="1"/>
</dbReference>
<evidence type="ECO:0000313" key="11">
    <source>
        <dbReference type="Proteomes" id="UP000265614"/>
    </source>
</evidence>
<evidence type="ECO:0000256" key="7">
    <source>
        <dbReference type="SAM" id="SignalP"/>
    </source>
</evidence>
<feature type="domain" description="Glycoside hydrolase family 20 catalytic" evidence="8">
    <location>
        <begin position="191"/>
        <end position="510"/>
    </location>
</feature>
<comment type="caution">
    <text evidence="10">The sequence shown here is derived from an EMBL/GenBank/DDBJ whole genome shotgun (WGS) entry which is preliminary data.</text>
</comment>
<dbReference type="CDD" id="cd06568">
    <property type="entry name" value="GH20_SpHex_like"/>
    <property type="match status" value="1"/>
</dbReference>
<evidence type="ECO:0000256" key="1">
    <source>
        <dbReference type="ARBA" id="ARBA00001231"/>
    </source>
</evidence>
<dbReference type="InterPro" id="IPR017853">
    <property type="entry name" value="GH"/>
</dbReference>
<dbReference type="EC" id="3.2.1.52" evidence="3"/>
<evidence type="ECO:0000256" key="4">
    <source>
        <dbReference type="ARBA" id="ARBA00022801"/>
    </source>
</evidence>
<dbReference type="InterPro" id="IPR006311">
    <property type="entry name" value="TAT_signal"/>
</dbReference>
<gene>
    <name evidence="10" type="ORF">D5H78_11340</name>
</gene>
<dbReference type="GO" id="GO:0005975">
    <property type="term" value="P:carbohydrate metabolic process"/>
    <property type="evidence" value="ECO:0007669"/>
    <property type="project" value="InterPro"/>
</dbReference>
<dbReference type="RefSeq" id="WP_119950603.1">
    <property type="nucleotide sequence ID" value="NZ_QZEZ01000005.1"/>
</dbReference>
<feature type="domain" description="Beta-hexosaminidase bacterial type N-terminal" evidence="9">
    <location>
        <begin position="49"/>
        <end position="187"/>
    </location>
</feature>
<protein>
    <recommendedName>
        <fullName evidence="3">beta-N-acetylhexosaminidase</fullName>
        <ecNumber evidence="3">3.2.1.52</ecNumber>
    </recommendedName>
</protein>
<dbReference type="SUPFAM" id="SSF55545">
    <property type="entry name" value="beta-N-acetylhexosaminidase-like domain"/>
    <property type="match status" value="1"/>
</dbReference>
<evidence type="ECO:0000313" key="10">
    <source>
        <dbReference type="EMBL" id="RJK95261.1"/>
    </source>
</evidence>
<dbReference type="PRINTS" id="PR00738">
    <property type="entry name" value="GLHYDRLASE20"/>
</dbReference>
<evidence type="ECO:0000256" key="6">
    <source>
        <dbReference type="PIRSR" id="PIRSR625705-1"/>
    </source>
</evidence>
<accession>A0A3A3YUR8</accession>
<reference evidence="10 11" key="1">
    <citation type="submission" date="2018-09" db="EMBL/GenBank/DDBJ databases">
        <title>YIM 75000 draft genome.</title>
        <authorList>
            <person name="Tang S."/>
            <person name="Feng Y."/>
        </authorList>
    </citation>
    <scope>NUCLEOTIDE SEQUENCE [LARGE SCALE GENOMIC DNA]</scope>
    <source>
        <strain evidence="10 11">YIM 75000</strain>
    </source>
</reference>